<dbReference type="InterPro" id="IPR042462">
    <property type="entry name" value="ARMC7"/>
</dbReference>
<dbReference type="eggNOG" id="KOG1206">
    <property type="taxonomic scope" value="Eukaryota"/>
</dbReference>
<dbReference type="Gene3D" id="3.10.129.10">
    <property type="entry name" value="Hotdog Thioesterase"/>
    <property type="match status" value="1"/>
</dbReference>
<dbReference type="InParanoid" id="B4JFL1"/>
<dbReference type="InterPro" id="IPR016024">
    <property type="entry name" value="ARM-type_fold"/>
</dbReference>
<dbReference type="AlphaFoldDB" id="B4JFL1"/>
<dbReference type="PANTHER" id="PTHR46263:SF1">
    <property type="entry name" value="ARMADILLO REPEAT-CONTAINING PROTEIN 7"/>
    <property type="match status" value="1"/>
</dbReference>
<dbReference type="OMA" id="YECRQHD"/>
<sequence length="302" mass="33731">MFSSHRHLKRKTPAEGIDRREYIAHLVDEYYTSTNVEALEQVTANLANFAYDPINWAHLHEADALDVFVASLDTQNPNLQLHSIAALCNFCLDKNAAKFIIENIAIIREVLLRSEHSEIVLHSLALHYQLPSSGLGNKELLVTPPLLKRVQHWRQQSNDERVVQLCHVFLEDYGSRTEITELGNAPPPAASPAMQPSSSESAAGADYNYIHSTDIPIDERRVHGALLNAVVAGIIGTKLPGPGTVVLEQNFKFLKPCRIETDTVVTVRLLQARKISTVEYECRQHDDVVFAGNAKLLTRKES</sequence>
<dbReference type="Gene3D" id="1.25.10.10">
    <property type="entry name" value="Leucine-rich Repeat Variant"/>
    <property type="match status" value="1"/>
</dbReference>
<accession>B4JFL1</accession>
<proteinExistence type="predicted"/>
<dbReference type="HOGENOM" id="CLU_055899_0_0_1"/>
<dbReference type="SUPFAM" id="SSF48371">
    <property type="entry name" value="ARM repeat"/>
    <property type="match status" value="1"/>
</dbReference>
<dbReference type="EMBL" id="CH916369">
    <property type="protein sequence ID" value="EDV93492.1"/>
    <property type="molecule type" value="Genomic_DNA"/>
</dbReference>
<dbReference type="SUPFAM" id="SSF54637">
    <property type="entry name" value="Thioesterase/thiol ester dehydrase-isomerase"/>
    <property type="match status" value="1"/>
</dbReference>
<evidence type="ECO:0000313" key="1">
    <source>
        <dbReference type="EMBL" id="EDV93492.1"/>
    </source>
</evidence>
<dbReference type="eggNOG" id="KOG4646">
    <property type="taxonomic scope" value="Eukaryota"/>
</dbReference>
<dbReference type="Proteomes" id="UP000001070">
    <property type="component" value="Unassembled WGS sequence"/>
</dbReference>
<organism evidence="2">
    <name type="scientific">Drosophila grimshawi</name>
    <name type="common">Hawaiian fruit fly</name>
    <name type="synonym">Idiomyia grimshawi</name>
    <dbReference type="NCBI Taxonomy" id="7222"/>
    <lineage>
        <taxon>Eukaryota</taxon>
        <taxon>Metazoa</taxon>
        <taxon>Ecdysozoa</taxon>
        <taxon>Arthropoda</taxon>
        <taxon>Hexapoda</taxon>
        <taxon>Insecta</taxon>
        <taxon>Pterygota</taxon>
        <taxon>Neoptera</taxon>
        <taxon>Endopterygota</taxon>
        <taxon>Diptera</taxon>
        <taxon>Brachycera</taxon>
        <taxon>Muscomorpha</taxon>
        <taxon>Ephydroidea</taxon>
        <taxon>Drosophilidae</taxon>
        <taxon>Drosophila</taxon>
        <taxon>Hawaiian Drosophila</taxon>
    </lineage>
</organism>
<dbReference type="FunCoup" id="B4JFL1">
    <property type="interactions" value="25"/>
</dbReference>
<dbReference type="InterPro" id="IPR011989">
    <property type="entry name" value="ARM-like"/>
</dbReference>
<dbReference type="InterPro" id="IPR029069">
    <property type="entry name" value="HotDog_dom_sf"/>
</dbReference>
<dbReference type="PhylomeDB" id="B4JFL1"/>
<gene>
    <name evidence="1" type="primary">Dgri\GH19343</name>
    <name evidence="1" type="ORF">Dgri_GH19343</name>
</gene>
<name>B4JFL1_DROGR</name>
<dbReference type="OrthoDB" id="201709at2759"/>
<evidence type="ECO:0000313" key="2">
    <source>
        <dbReference type="Proteomes" id="UP000001070"/>
    </source>
</evidence>
<protein>
    <submittedName>
        <fullName evidence="1">GH19343</fullName>
    </submittedName>
</protein>
<reference evidence="1 2" key="1">
    <citation type="journal article" date="2007" name="Nature">
        <title>Evolution of genes and genomes on the Drosophila phylogeny.</title>
        <authorList>
            <consortium name="Drosophila 12 Genomes Consortium"/>
            <person name="Clark A.G."/>
            <person name="Eisen M.B."/>
            <person name="Smith D.R."/>
            <person name="Bergman C.M."/>
            <person name="Oliver B."/>
            <person name="Markow T.A."/>
            <person name="Kaufman T.C."/>
            <person name="Kellis M."/>
            <person name="Gelbart W."/>
            <person name="Iyer V.N."/>
            <person name="Pollard D.A."/>
            <person name="Sackton T.B."/>
            <person name="Larracuente A.M."/>
            <person name="Singh N.D."/>
            <person name="Abad J.P."/>
            <person name="Abt D.N."/>
            <person name="Adryan B."/>
            <person name="Aguade M."/>
            <person name="Akashi H."/>
            <person name="Anderson W.W."/>
            <person name="Aquadro C.F."/>
            <person name="Ardell D.H."/>
            <person name="Arguello R."/>
            <person name="Artieri C.G."/>
            <person name="Barbash D.A."/>
            <person name="Barker D."/>
            <person name="Barsanti P."/>
            <person name="Batterham P."/>
            <person name="Batzoglou S."/>
            <person name="Begun D."/>
            <person name="Bhutkar A."/>
            <person name="Blanco E."/>
            <person name="Bosak S.A."/>
            <person name="Bradley R.K."/>
            <person name="Brand A.D."/>
            <person name="Brent M.R."/>
            <person name="Brooks A.N."/>
            <person name="Brown R.H."/>
            <person name="Butlin R.K."/>
            <person name="Caggese C."/>
            <person name="Calvi B.R."/>
            <person name="Bernardo de Carvalho A."/>
            <person name="Caspi A."/>
            <person name="Castrezana S."/>
            <person name="Celniker S.E."/>
            <person name="Chang J.L."/>
            <person name="Chapple C."/>
            <person name="Chatterji S."/>
            <person name="Chinwalla A."/>
            <person name="Civetta A."/>
            <person name="Clifton S.W."/>
            <person name="Comeron J.M."/>
            <person name="Costello J.C."/>
            <person name="Coyne J.A."/>
            <person name="Daub J."/>
            <person name="David R.G."/>
            <person name="Delcher A.L."/>
            <person name="Delehaunty K."/>
            <person name="Do C.B."/>
            <person name="Ebling H."/>
            <person name="Edwards K."/>
            <person name="Eickbush T."/>
            <person name="Evans J.D."/>
            <person name="Filipski A."/>
            <person name="Findeiss S."/>
            <person name="Freyhult E."/>
            <person name="Fulton L."/>
            <person name="Fulton R."/>
            <person name="Garcia A.C."/>
            <person name="Gardiner A."/>
            <person name="Garfield D.A."/>
            <person name="Garvin B.E."/>
            <person name="Gibson G."/>
            <person name="Gilbert D."/>
            <person name="Gnerre S."/>
            <person name="Godfrey J."/>
            <person name="Good R."/>
            <person name="Gotea V."/>
            <person name="Gravely B."/>
            <person name="Greenberg A.J."/>
            <person name="Griffiths-Jones S."/>
            <person name="Gross S."/>
            <person name="Guigo R."/>
            <person name="Gustafson E.A."/>
            <person name="Haerty W."/>
            <person name="Hahn M.W."/>
            <person name="Halligan D.L."/>
            <person name="Halpern A.L."/>
            <person name="Halter G.M."/>
            <person name="Han M.V."/>
            <person name="Heger A."/>
            <person name="Hillier L."/>
            <person name="Hinrichs A.S."/>
            <person name="Holmes I."/>
            <person name="Hoskins R.A."/>
            <person name="Hubisz M.J."/>
            <person name="Hultmark D."/>
            <person name="Huntley M.A."/>
            <person name="Jaffe D.B."/>
            <person name="Jagadeeshan S."/>
            <person name="Jeck W.R."/>
            <person name="Johnson J."/>
            <person name="Jones C.D."/>
            <person name="Jordan W.C."/>
            <person name="Karpen G.H."/>
            <person name="Kataoka E."/>
            <person name="Keightley P.D."/>
            <person name="Kheradpour P."/>
            <person name="Kirkness E.F."/>
            <person name="Koerich L.B."/>
            <person name="Kristiansen K."/>
            <person name="Kudrna D."/>
            <person name="Kulathinal R.J."/>
            <person name="Kumar S."/>
            <person name="Kwok R."/>
            <person name="Lander E."/>
            <person name="Langley C.H."/>
            <person name="Lapoint R."/>
            <person name="Lazzaro B.P."/>
            <person name="Lee S.J."/>
            <person name="Levesque L."/>
            <person name="Li R."/>
            <person name="Lin C.F."/>
            <person name="Lin M.F."/>
            <person name="Lindblad-Toh K."/>
            <person name="Llopart A."/>
            <person name="Long M."/>
            <person name="Low L."/>
            <person name="Lozovsky E."/>
            <person name="Lu J."/>
            <person name="Luo M."/>
            <person name="Machado C.A."/>
            <person name="Makalowski W."/>
            <person name="Marzo M."/>
            <person name="Matsuda M."/>
            <person name="Matzkin L."/>
            <person name="McAllister B."/>
            <person name="McBride C.S."/>
            <person name="McKernan B."/>
            <person name="McKernan K."/>
            <person name="Mendez-Lago M."/>
            <person name="Minx P."/>
            <person name="Mollenhauer M.U."/>
            <person name="Montooth K."/>
            <person name="Mount S.M."/>
            <person name="Mu X."/>
            <person name="Myers E."/>
            <person name="Negre B."/>
            <person name="Newfeld S."/>
            <person name="Nielsen R."/>
            <person name="Noor M.A."/>
            <person name="O'Grady P."/>
            <person name="Pachter L."/>
            <person name="Papaceit M."/>
            <person name="Parisi M.J."/>
            <person name="Parisi M."/>
            <person name="Parts L."/>
            <person name="Pedersen J.S."/>
            <person name="Pesole G."/>
            <person name="Phillippy A.M."/>
            <person name="Ponting C.P."/>
            <person name="Pop M."/>
            <person name="Porcelli D."/>
            <person name="Powell J.R."/>
            <person name="Prohaska S."/>
            <person name="Pruitt K."/>
            <person name="Puig M."/>
            <person name="Quesneville H."/>
            <person name="Ram K.R."/>
            <person name="Rand D."/>
            <person name="Rasmussen M.D."/>
            <person name="Reed L.K."/>
            <person name="Reenan R."/>
            <person name="Reily A."/>
            <person name="Remington K.A."/>
            <person name="Rieger T.T."/>
            <person name="Ritchie M.G."/>
            <person name="Robin C."/>
            <person name="Rogers Y.H."/>
            <person name="Rohde C."/>
            <person name="Rozas J."/>
            <person name="Rubenfield M.J."/>
            <person name="Ruiz A."/>
            <person name="Russo S."/>
            <person name="Salzberg S.L."/>
            <person name="Sanchez-Gracia A."/>
            <person name="Saranga D.J."/>
            <person name="Sato H."/>
            <person name="Schaeffer S.W."/>
            <person name="Schatz M.C."/>
            <person name="Schlenke T."/>
            <person name="Schwartz R."/>
            <person name="Segarra C."/>
            <person name="Singh R.S."/>
            <person name="Sirot L."/>
            <person name="Sirota M."/>
            <person name="Sisneros N.B."/>
            <person name="Smith C.D."/>
            <person name="Smith T.F."/>
            <person name="Spieth J."/>
            <person name="Stage D.E."/>
            <person name="Stark A."/>
            <person name="Stephan W."/>
            <person name="Strausberg R.L."/>
            <person name="Strempel S."/>
            <person name="Sturgill D."/>
            <person name="Sutton G."/>
            <person name="Sutton G.G."/>
            <person name="Tao W."/>
            <person name="Teichmann S."/>
            <person name="Tobari Y.N."/>
            <person name="Tomimura Y."/>
            <person name="Tsolas J.M."/>
            <person name="Valente V.L."/>
            <person name="Venter E."/>
            <person name="Venter J.C."/>
            <person name="Vicario S."/>
            <person name="Vieira F.G."/>
            <person name="Vilella A.J."/>
            <person name="Villasante A."/>
            <person name="Walenz B."/>
            <person name="Wang J."/>
            <person name="Wasserman M."/>
            <person name="Watts T."/>
            <person name="Wilson D."/>
            <person name="Wilson R.K."/>
            <person name="Wing R.A."/>
            <person name="Wolfner M.F."/>
            <person name="Wong A."/>
            <person name="Wong G.K."/>
            <person name="Wu C.I."/>
            <person name="Wu G."/>
            <person name="Yamamoto D."/>
            <person name="Yang H.P."/>
            <person name="Yang S.P."/>
            <person name="Yorke J.A."/>
            <person name="Yoshida K."/>
            <person name="Zdobnov E."/>
            <person name="Zhang P."/>
            <person name="Zhang Y."/>
            <person name="Zimin A.V."/>
            <person name="Baldwin J."/>
            <person name="Abdouelleil A."/>
            <person name="Abdulkadir J."/>
            <person name="Abebe A."/>
            <person name="Abera B."/>
            <person name="Abreu J."/>
            <person name="Acer S.C."/>
            <person name="Aftuck L."/>
            <person name="Alexander A."/>
            <person name="An P."/>
            <person name="Anderson E."/>
            <person name="Anderson S."/>
            <person name="Arachi H."/>
            <person name="Azer M."/>
            <person name="Bachantsang P."/>
            <person name="Barry A."/>
            <person name="Bayul T."/>
            <person name="Berlin A."/>
            <person name="Bessette D."/>
            <person name="Bloom T."/>
            <person name="Blye J."/>
            <person name="Boguslavskiy L."/>
            <person name="Bonnet C."/>
            <person name="Boukhgalter B."/>
            <person name="Bourzgui I."/>
            <person name="Brown A."/>
            <person name="Cahill P."/>
            <person name="Channer S."/>
            <person name="Cheshatsang Y."/>
            <person name="Chuda L."/>
            <person name="Citroen M."/>
            <person name="Collymore A."/>
            <person name="Cooke P."/>
            <person name="Costello M."/>
            <person name="D'Aco K."/>
            <person name="Daza R."/>
            <person name="De Haan G."/>
            <person name="DeGray S."/>
            <person name="DeMaso C."/>
            <person name="Dhargay N."/>
            <person name="Dooley K."/>
            <person name="Dooley E."/>
            <person name="Doricent M."/>
            <person name="Dorje P."/>
            <person name="Dorjee K."/>
            <person name="Dupes A."/>
            <person name="Elong R."/>
            <person name="Falk J."/>
            <person name="Farina A."/>
            <person name="Faro S."/>
            <person name="Ferguson D."/>
            <person name="Fisher S."/>
            <person name="Foley C.D."/>
            <person name="Franke A."/>
            <person name="Friedrich D."/>
            <person name="Gadbois L."/>
            <person name="Gearin G."/>
            <person name="Gearin C.R."/>
            <person name="Giannoukos G."/>
            <person name="Goode T."/>
            <person name="Graham J."/>
            <person name="Grandbois E."/>
            <person name="Grewal S."/>
            <person name="Gyaltsen K."/>
            <person name="Hafez N."/>
            <person name="Hagos B."/>
            <person name="Hall J."/>
            <person name="Henson C."/>
            <person name="Hollinger A."/>
            <person name="Honan T."/>
            <person name="Huard M.D."/>
            <person name="Hughes L."/>
            <person name="Hurhula B."/>
            <person name="Husby M.E."/>
            <person name="Kamat A."/>
            <person name="Kanga B."/>
            <person name="Kashin S."/>
            <person name="Khazanovich D."/>
            <person name="Kisner P."/>
            <person name="Lance K."/>
            <person name="Lara M."/>
            <person name="Lee W."/>
            <person name="Lennon N."/>
            <person name="Letendre F."/>
            <person name="LeVine R."/>
            <person name="Lipovsky A."/>
            <person name="Liu X."/>
            <person name="Liu J."/>
            <person name="Liu S."/>
            <person name="Lokyitsang T."/>
            <person name="Lokyitsang Y."/>
            <person name="Lubonja R."/>
            <person name="Lui A."/>
            <person name="MacDonald P."/>
            <person name="Magnisalis V."/>
            <person name="Maru K."/>
            <person name="Matthews C."/>
            <person name="McCusker W."/>
            <person name="McDonough S."/>
            <person name="Mehta T."/>
            <person name="Meldrim J."/>
            <person name="Meneus L."/>
            <person name="Mihai O."/>
            <person name="Mihalev A."/>
            <person name="Mihova T."/>
            <person name="Mittelman R."/>
            <person name="Mlenga V."/>
            <person name="Montmayeur A."/>
            <person name="Mulrain L."/>
            <person name="Navidi A."/>
            <person name="Naylor J."/>
            <person name="Negash T."/>
            <person name="Nguyen T."/>
            <person name="Nguyen N."/>
            <person name="Nicol R."/>
            <person name="Norbu C."/>
            <person name="Norbu N."/>
            <person name="Novod N."/>
            <person name="O'Neill B."/>
            <person name="Osman S."/>
            <person name="Markiewicz E."/>
            <person name="Oyono O.L."/>
            <person name="Patti C."/>
            <person name="Phunkhang P."/>
            <person name="Pierre F."/>
            <person name="Priest M."/>
            <person name="Raghuraman S."/>
            <person name="Rege F."/>
            <person name="Reyes R."/>
            <person name="Rise C."/>
            <person name="Rogov P."/>
            <person name="Ross K."/>
            <person name="Ryan E."/>
            <person name="Settipalli S."/>
            <person name="Shea T."/>
            <person name="Sherpa N."/>
            <person name="Shi L."/>
            <person name="Shih D."/>
            <person name="Sparrow T."/>
            <person name="Spaulding J."/>
            <person name="Stalker J."/>
            <person name="Stange-Thomann N."/>
            <person name="Stavropoulos S."/>
            <person name="Stone C."/>
            <person name="Strader C."/>
            <person name="Tesfaye S."/>
            <person name="Thomson T."/>
            <person name="Thoulutsang Y."/>
            <person name="Thoulutsang D."/>
            <person name="Topham K."/>
            <person name="Topping I."/>
            <person name="Tsamla T."/>
            <person name="Vassiliev H."/>
            <person name="Vo A."/>
            <person name="Wangchuk T."/>
            <person name="Wangdi T."/>
            <person name="Weiand M."/>
            <person name="Wilkinson J."/>
            <person name="Wilson A."/>
            <person name="Yadav S."/>
            <person name="Young G."/>
            <person name="Yu Q."/>
            <person name="Zembek L."/>
            <person name="Zhong D."/>
            <person name="Zimmer A."/>
            <person name="Zwirko Z."/>
            <person name="Jaffe D.B."/>
            <person name="Alvarez P."/>
            <person name="Brockman W."/>
            <person name="Butler J."/>
            <person name="Chin C."/>
            <person name="Gnerre S."/>
            <person name="Grabherr M."/>
            <person name="Kleber M."/>
            <person name="Mauceli E."/>
            <person name="MacCallum I."/>
        </authorList>
    </citation>
    <scope>NUCLEOTIDE SEQUENCE [LARGE SCALE GENOMIC DNA]</scope>
    <source>
        <strain evidence="2">Tucson 15287-2541.00</strain>
    </source>
</reference>
<dbReference type="PANTHER" id="PTHR46263">
    <property type="entry name" value="ARMADILLO REPEAT-CONTAINING PROTEIN 7"/>
    <property type="match status" value="1"/>
</dbReference>
<dbReference type="STRING" id="7222.B4JFL1"/>
<keyword evidence="2" id="KW-1185">Reference proteome</keyword>